<evidence type="ECO:0000256" key="3">
    <source>
        <dbReference type="ARBA" id="ARBA00023125"/>
    </source>
</evidence>
<evidence type="ECO:0000256" key="1">
    <source>
        <dbReference type="ARBA" id="ARBA00009437"/>
    </source>
</evidence>
<dbReference type="InterPro" id="IPR005119">
    <property type="entry name" value="LysR_subst-bd"/>
</dbReference>
<dbReference type="Pfam" id="PF00126">
    <property type="entry name" value="HTH_1"/>
    <property type="match status" value="1"/>
</dbReference>
<sequence length="299" mass="33522">MSMNLEQMQYVLEVEKTKSITLAASALSVTQSTISQAITRLENELGMPLFSRSRNGAVVLEQAKPILDKMKSIVDMVQTIKEDAQYIGESIRGELRLSAIPGGVPGIIPTIASMKKRYPDLKFELSESAARNIIKDVRNKQVDLGLIALYQDDMEQHLAGLHFVPIDEGVMRACVNLTNRLADQKSISLHELKNETLVLFNDELVDDFIGELSQRVGEVDVLFRTNNSEVVNAALAQLNAVTIGHEYSFTHDRSVLHYDFTTLEIEGIQRVISIGWVMRESKSSNLIIQRFLDRFQSKG</sequence>
<comment type="caution">
    <text evidence="6">The sequence shown here is derived from an EMBL/GenBank/DDBJ whole genome shotgun (WGS) entry which is preliminary data.</text>
</comment>
<evidence type="ECO:0000313" key="7">
    <source>
        <dbReference type="Proteomes" id="UP000069697"/>
    </source>
</evidence>
<dbReference type="GO" id="GO:0003700">
    <property type="term" value="F:DNA-binding transcription factor activity"/>
    <property type="evidence" value="ECO:0007669"/>
    <property type="project" value="InterPro"/>
</dbReference>
<dbReference type="EMBL" id="BCNV01000001">
    <property type="protein sequence ID" value="GAS83310.1"/>
    <property type="molecule type" value="Genomic_DNA"/>
</dbReference>
<dbReference type="InterPro" id="IPR050950">
    <property type="entry name" value="HTH-type_LysR_regulators"/>
</dbReference>
<dbReference type="Gene3D" id="1.10.10.10">
    <property type="entry name" value="Winged helix-like DNA-binding domain superfamily/Winged helix DNA-binding domain"/>
    <property type="match status" value="1"/>
</dbReference>
<dbReference type="CDD" id="cd05466">
    <property type="entry name" value="PBP2_LTTR_substrate"/>
    <property type="match status" value="1"/>
</dbReference>
<dbReference type="InterPro" id="IPR036390">
    <property type="entry name" value="WH_DNA-bd_sf"/>
</dbReference>
<dbReference type="PRINTS" id="PR00039">
    <property type="entry name" value="HTHLYSR"/>
</dbReference>
<name>A0A117I272_PAEAM</name>
<dbReference type="Pfam" id="PF03466">
    <property type="entry name" value="LysR_substrate"/>
    <property type="match status" value="1"/>
</dbReference>
<dbReference type="GO" id="GO:0003677">
    <property type="term" value="F:DNA binding"/>
    <property type="evidence" value="ECO:0007669"/>
    <property type="project" value="UniProtKB-KW"/>
</dbReference>
<dbReference type="Proteomes" id="UP000069697">
    <property type="component" value="Unassembled WGS sequence"/>
</dbReference>
<evidence type="ECO:0000256" key="2">
    <source>
        <dbReference type="ARBA" id="ARBA00023015"/>
    </source>
</evidence>
<proteinExistence type="inferred from homology"/>
<evidence type="ECO:0000256" key="4">
    <source>
        <dbReference type="ARBA" id="ARBA00023163"/>
    </source>
</evidence>
<dbReference type="SUPFAM" id="SSF53850">
    <property type="entry name" value="Periplasmic binding protein-like II"/>
    <property type="match status" value="1"/>
</dbReference>
<keyword evidence="2" id="KW-0805">Transcription regulation</keyword>
<dbReference type="SUPFAM" id="SSF46785">
    <property type="entry name" value="Winged helix' DNA-binding domain"/>
    <property type="match status" value="1"/>
</dbReference>
<evidence type="ECO:0000259" key="5">
    <source>
        <dbReference type="PROSITE" id="PS50931"/>
    </source>
</evidence>
<reference evidence="6 7" key="1">
    <citation type="journal article" date="2016" name="Genome Announc.">
        <title>Draft Genome Sequence of Paenibacillus amylolyticus Heshi-A3, Isolated from Fermented Rice Bran in a Japanese Fermented Seafood Dish.</title>
        <authorList>
            <person name="Akuzawa S."/>
            <person name="Nagaoka J."/>
            <person name="Kanekatsu M."/>
            <person name="Kubota E."/>
            <person name="Ohtake R."/>
            <person name="Suzuki T."/>
            <person name="Kanesaki Y."/>
        </authorList>
    </citation>
    <scope>NUCLEOTIDE SEQUENCE [LARGE SCALE GENOMIC DNA]</scope>
    <source>
        <strain evidence="6 7">Heshi-A3</strain>
    </source>
</reference>
<keyword evidence="4" id="KW-0804">Transcription</keyword>
<keyword evidence="3" id="KW-0238">DNA-binding</keyword>
<dbReference type="AlphaFoldDB" id="A0A117I272"/>
<gene>
    <name evidence="6" type="ORF">PAHA3_3388</name>
</gene>
<dbReference type="PROSITE" id="PS50931">
    <property type="entry name" value="HTH_LYSR"/>
    <property type="match status" value="1"/>
</dbReference>
<dbReference type="InterPro" id="IPR036388">
    <property type="entry name" value="WH-like_DNA-bd_sf"/>
</dbReference>
<comment type="similarity">
    <text evidence="1">Belongs to the LysR transcriptional regulatory family.</text>
</comment>
<dbReference type="Gene3D" id="3.40.190.10">
    <property type="entry name" value="Periplasmic binding protein-like II"/>
    <property type="match status" value="2"/>
</dbReference>
<reference evidence="7" key="2">
    <citation type="submission" date="2016-01" db="EMBL/GenBank/DDBJ databases">
        <title>Draft Genome Sequence of Paenibacillus amylolyticus Heshi-A3 that Was Isolated from Fermented Rice Bran with Aging Salted Mackerel, Which Was Named Heshiko as Traditional Fermented Seafood in Japan.</title>
        <authorList>
            <person name="Akuzawa S."/>
            <person name="Nakagawa J."/>
            <person name="Kanekatsu T."/>
            <person name="Kubota E."/>
            <person name="Ohtake R."/>
            <person name="Suzuki T."/>
            <person name="Kanesaki Y."/>
        </authorList>
    </citation>
    <scope>NUCLEOTIDE SEQUENCE [LARGE SCALE GENOMIC DNA]</scope>
    <source>
        <strain evidence="7">Heshi-A3</strain>
    </source>
</reference>
<feature type="domain" description="HTH lysR-type" evidence="5">
    <location>
        <begin position="3"/>
        <end position="60"/>
    </location>
</feature>
<dbReference type="GO" id="GO:0005829">
    <property type="term" value="C:cytosol"/>
    <property type="evidence" value="ECO:0007669"/>
    <property type="project" value="TreeGrafter"/>
</dbReference>
<dbReference type="PANTHER" id="PTHR30419">
    <property type="entry name" value="HTH-TYPE TRANSCRIPTIONAL REGULATOR YBHD"/>
    <property type="match status" value="1"/>
</dbReference>
<accession>A0A117I272</accession>
<dbReference type="InterPro" id="IPR000847">
    <property type="entry name" value="LysR_HTH_N"/>
</dbReference>
<organism evidence="6 7">
    <name type="scientific">Paenibacillus amylolyticus</name>
    <dbReference type="NCBI Taxonomy" id="1451"/>
    <lineage>
        <taxon>Bacteria</taxon>
        <taxon>Bacillati</taxon>
        <taxon>Bacillota</taxon>
        <taxon>Bacilli</taxon>
        <taxon>Bacillales</taxon>
        <taxon>Paenibacillaceae</taxon>
        <taxon>Paenibacillus</taxon>
    </lineage>
</organism>
<protein>
    <submittedName>
        <fullName evidence="6">Hydrogen peroxide-inducible genes activator protein</fullName>
    </submittedName>
</protein>
<evidence type="ECO:0000313" key="6">
    <source>
        <dbReference type="EMBL" id="GAS83310.1"/>
    </source>
</evidence>